<dbReference type="PANTHER" id="PTHR42801:SF4">
    <property type="entry name" value="AHPC_TSA FAMILY PROTEIN"/>
    <property type="match status" value="1"/>
</dbReference>
<dbReference type="Proteomes" id="UP000321062">
    <property type="component" value="Chromosome"/>
</dbReference>
<dbReference type="EC" id="1.11.1.24" evidence="3"/>
<dbReference type="RefSeq" id="WP_147656166.1">
    <property type="nucleotide sequence ID" value="NZ_BMFM01000001.1"/>
</dbReference>
<evidence type="ECO:0000256" key="10">
    <source>
        <dbReference type="ARBA" id="ARBA00038489"/>
    </source>
</evidence>
<dbReference type="KEGG" id="yti:FNA67_11910"/>
<dbReference type="InterPro" id="IPR036249">
    <property type="entry name" value="Thioredoxin-like_sf"/>
</dbReference>
<dbReference type="GO" id="GO:0005737">
    <property type="term" value="C:cytoplasm"/>
    <property type="evidence" value="ECO:0007669"/>
    <property type="project" value="TreeGrafter"/>
</dbReference>
<reference evidence="13 14" key="1">
    <citation type="journal article" date="2015" name="Int. J. Syst. Evol. Microbiol.">
        <title>Youhaiella tibetensis gen. nov., sp. nov., isolated from subsurface sediment.</title>
        <authorList>
            <person name="Wang Y.X."/>
            <person name="Huang F.Q."/>
            <person name="Nogi Y."/>
            <person name="Pang S.J."/>
            <person name="Wang P.K."/>
            <person name="Lv J."/>
        </authorList>
    </citation>
    <scope>NUCLEOTIDE SEQUENCE [LARGE SCALE GENOMIC DNA]</scope>
    <source>
        <strain evidence="14">fig4</strain>
    </source>
</reference>
<protein>
    <recommendedName>
        <fullName evidence="3">thioredoxin-dependent peroxiredoxin</fullName>
        <ecNumber evidence="3">1.11.1.24</ecNumber>
    </recommendedName>
    <alternativeName>
        <fullName evidence="9">Thioredoxin peroxidase</fullName>
    </alternativeName>
    <alternativeName>
        <fullName evidence="11">Thioredoxin-dependent peroxiredoxin Bcp</fullName>
    </alternativeName>
</protein>
<keyword evidence="14" id="KW-1185">Reference proteome</keyword>
<dbReference type="InterPro" id="IPR000866">
    <property type="entry name" value="AhpC/TSA"/>
</dbReference>
<dbReference type="InterPro" id="IPR024706">
    <property type="entry name" value="Peroxiredoxin_AhpC-typ"/>
</dbReference>
<evidence type="ECO:0000256" key="12">
    <source>
        <dbReference type="ARBA" id="ARBA00049091"/>
    </source>
</evidence>
<dbReference type="GO" id="GO:0045454">
    <property type="term" value="P:cell redox homeostasis"/>
    <property type="evidence" value="ECO:0007669"/>
    <property type="project" value="TreeGrafter"/>
</dbReference>
<dbReference type="Gene3D" id="3.40.30.10">
    <property type="entry name" value="Glutaredoxin"/>
    <property type="match status" value="1"/>
</dbReference>
<keyword evidence="8" id="KW-0676">Redox-active center</keyword>
<evidence type="ECO:0000256" key="5">
    <source>
        <dbReference type="ARBA" id="ARBA00022862"/>
    </source>
</evidence>
<organism evidence="13 14">
    <name type="scientific">Paradevosia tibetensis</name>
    <dbReference type="NCBI Taxonomy" id="1447062"/>
    <lineage>
        <taxon>Bacteria</taxon>
        <taxon>Pseudomonadati</taxon>
        <taxon>Pseudomonadota</taxon>
        <taxon>Alphaproteobacteria</taxon>
        <taxon>Hyphomicrobiales</taxon>
        <taxon>Devosiaceae</taxon>
        <taxon>Paradevosia</taxon>
    </lineage>
</organism>
<evidence type="ECO:0000256" key="1">
    <source>
        <dbReference type="ARBA" id="ARBA00003330"/>
    </source>
</evidence>
<accession>A0A5B9DR29</accession>
<keyword evidence="7" id="KW-1015">Disulfide bond</keyword>
<comment type="similarity">
    <text evidence="10">Belongs to the peroxiredoxin family. BCP/PrxQ subfamily.</text>
</comment>
<evidence type="ECO:0000256" key="4">
    <source>
        <dbReference type="ARBA" id="ARBA00022559"/>
    </source>
</evidence>
<gene>
    <name evidence="13" type="ORF">FNA67_11910</name>
</gene>
<keyword evidence="5" id="KW-0049">Antioxidant</keyword>
<name>A0A5B9DR29_9HYPH</name>
<dbReference type="GO" id="GO:0008379">
    <property type="term" value="F:thioredoxin peroxidase activity"/>
    <property type="evidence" value="ECO:0007669"/>
    <property type="project" value="TreeGrafter"/>
</dbReference>
<evidence type="ECO:0000313" key="14">
    <source>
        <dbReference type="Proteomes" id="UP000321062"/>
    </source>
</evidence>
<dbReference type="InterPro" id="IPR013766">
    <property type="entry name" value="Thioredoxin_domain"/>
</dbReference>
<keyword evidence="6" id="KW-0560">Oxidoreductase</keyword>
<keyword evidence="4" id="KW-0575">Peroxidase</keyword>
<sequence>MTAIAPGTPAPDFEIETDSGTPFRLSAQKGSPVVLYFYGTDDTETCTNENLEFSRLSAEFAALGAKLVGISEDSVASHARFRAKYDLAPILGADPDHKAIAAFDLWQPKKTFGREYLGLVRTTILVAPDGTVANIWTVKRVKGHPEEVLEATRALMAKA</sequence>
<dbReference type="PANTHER" id="PTHR42801">
    <property type="entry name" value="THIOREDOXIN-DEPENDENT PEROXIDE REDUCTASE"/>
    <property type="match status" value="1"/>
</dbReference>
<dbReference type="GO" id="GO:0034599">
    <property type="term" value="P:cellular response to oxidative stress"/>
    <property type="evidence" value="ECO:0007669"/>
    <property type="project" value="TreeGrafter"/>
</dbReference>
<dbReference type="AlphaFoldDB" id="A0A5B9DR29"/>
<dbReference type="OrthoDB" id="9812811at2"/>
<evidence type="ECO:0000256" key="9">
    <source>
        <dbReference type="ARBA" id="ARBA00032824"/>
    </source>
</evidence>
<comment type="catalytic activity">
    <reaction evidence="12">
        <text>a hydroperoxide + [thioredoxin]-dithiol = an alcohol + [thioredoxin]-disulfide + H2O</text>
        <dbReference type="Rhea" id="RHEA:62620"/>
        <dbReference type="Rhea" id="RHEA-COMP:10698"/>
        <dbReference type="Rhea" id="RHEA-COMP:10700"/>
        <dbReference type="ChEBI" id="CHEBI:15377"/>
        <dbReference type="ChEBI" id="CHEBI:29950"/>
        <dbReference type="ChEBI" id="CHEBI:30879"/>
        <dbReference type="ChEBI" id="CHEBI:35924"/>
        <dbReference type="ChEBI" id="CHEBI:50058"/>
        <dbReference type="EC" id="1.11.1.24"/>
    </reaction>
</comment>
<dbReference type="Pfam" id="PF00578">
    <property type="entry name" value="AhpC-TSA"/>
    <property type="match status" value="1"/>
</dbReference>
<evidence type="ECO:0000256" key="11">
    <source>
        <dbReference type="ARBA" id="ARBA00042639"/>
    </source>
</evidence>
<dbReference type="PROSITE" id="PS51352">
    <property type="entry name" value="THIOREDOXIN_2"/>
    <property type="match status" value="1"/>
</dbReference>
<evidence type="ECO:0000256" key="3">
    <source>
        <dbReference type="ARBA" id="ARBA00013017"/>
    </source>
</evidence>
<dbReference type="SUPFAM" id="SSF52833">
    <property type="entry name" value="Thioredoxin-like"/>
    <property type="match status" value="1"/>
</dbReference>
<evidence type="ECO:0000256" key="2">
    <source>
        <dbReference type="ARBA" id="ARBA00011245"/>
    </source>
</evidence>
<dbReference type="FunFam" id="3.40.30.10:FF:000007">
    <property type="entry name" value="Thioredoxin-dependent thiol peroxidase"/>
    <property type="match status" value="1"/>
</dbReference>
<dbReference type="CDD" id="cd03017">
    <property type="entry name" value="PRX_BCP"/>
    <property type="match status" value="1"/>
</dbReference>
<evidence type="ECO:0000256" key="7">
    <source>
        <dbReference type="ARBA" id="ARBA00023157"/>
    </source>
</evidence>
<dbReference type="PIRSF" id="PIRSF000239">
    <property type="entry name" value="AHPC"/>
    <property type="match status" value="1"/>
</dbReference>
<evidence type="ECO:0000256" key="8">
    <source>
        <dbReference type="ARBA" id="ARBA00023284"/>
    </source>
</evidence>
<dbReference type="InterPro" id="IPR050924">
    <property type="entry name" value="Peroxiredoxin_BCP/PrxQ"/>
</dbReference>
<comment type="subunit">
    <text evidence="2">Monomer.</text>
</comment>
<evidence type="ECO:0000256" key="6">
    <source>
        <dbReference type="ARBA" id="ARBA00023002"/>
    </source>
</evidence>
<comment type="function">
    <text evidence="1">Thiol-specific peroxidase that catalyzes the reduction of hydrogen peroxide and organic hydroperoxides to water and alcohols, respectively. Plays a role in cell protection against oxidative stress by detoxifying peroxides and as sensor of hydrogen peroxide-mediated signaling events.</text>
</comment>
<evidence type="ECO:0000313" key="13">
    <source>
        <dbReference type="EMBL" id="QEE20834.1"/>
    </source>
</evidence>
<proteinExistence type="inferred from homology"/>
<dbReference type="EMBL" id="CP041690">
    <property type="protein sequence ID" value="QEE20834.1"/>
    <property type="molecule type" value="Genomic_DNA"/>
</dbReference>